<feature type="region of interest" description="Disordered" evidence="1">
    <location>
        <begin position="804"/>
        <end position="842"/>
    </location>
</feature>
<feature type="domain" description="PKD" evidence="3">
    <location>
        <begin position="1025"/>
        <end position="1099"/>
    </location>
</feature>
<dbReference type="Gene3D" id="3.30.2080.10">
    <property type="entry name" value="GH92 mannosidase domain"/>
    <property type="match status" value="1"/>
</dbReference>
<keyword evidence="2" id="KW-0732">Signal</keyword>
<dbReference type="Proteomes" id="UP000236754">
    <property type="component" value="Unassembled WGS sequence"/>
</dbReference>
<feature type="chain" id="PRO_5009292648" evidence="2">
    <location>
        <begin position="34"/>
        <end position="1099"/>
    </location>
</feature>
<dbReference type="Gene3D" id="1.20.1610.10">
    <property type="entry name" value="alpha-1,2-mannosidases domains"/>
    <property type="match status" value="1"/>
</dbReference>
<dbReference type="PROSITE" id="PS50093">
    <property type="entry name" value="PKD"/>
    <property type="match status" value="1"/>
</dbReference>
<evidence type="ECO:0000256" key="1">
    <source>
        <dbReference type="SAM" id="MobiDB-lite"/>
    </source>
</evidence>
<dbReference type="InterPro" id="IPR013783">
    <property type="entry name" value="Ig-like_fold"/>
</dbReference>
<dbReference type="AlphaFoldDB" id="A0A1H6AFZ9"/>
<dbReference type="GO" id="GO:0006516">
    <property type="term" value="P:glycoprotein catabolic process"/>
    <property type="evidence" value="ECO:0007669"/>
    <property type="project" value="TreeGrafter"/>
</dbReference>
<dbReference type="NCBIfam" id="TIGR01180">
    <property type="entry name" value="aman2_put"/>
    <property type="match status" value="1"/>
</dbReference>
<dbReference type="GO" id="GO:0005829">
    <property type="term" value="C:cytosol"/>
    <property type="evidence" value="ECO:0007669"/>
    <property type="project" value="TreeGrafter"/>
</dbReference>
<gene>
    <name evidence="4" type="ORF">SAMN05216223_105336</name>
</gene>
<accession>A0A1H6AFZ9</accession>
<dbReference type="InterPro" id="IPR000601">
    <property type="entry name" value="PKD_dom"/>
</dbReference>
<dbReference type="PANTHER" id="PTHR12143:SF39">
    <property type="entry name" value="SECRETED PROTEIN"/>
    <property type="match status" value="1"/>
</dbReference>
<dbReference type="Pfam" id="PF07971">
    <property type="entry name" value="Glyco_hydro_92"/>
    <property type="match status" value="1"/>
</dbReference>
<dbReference type="PANTHER" id="PTHR12143">
    <property type="entry name" value="PEPTIDE N-GLYCANASE PNGASE -RELATED"/>
    <property type="match status" value="1"/>
</dbReference>
<sequence length="1099" mass="114149">MALHAGRSWRVGVAGLALAAFGVGGLTAPPALAAPSARAATSDPASLVDEFIGTQDNHAANTTESAYGDTTPGATTPFGMVDFNPTTYNTAGGSYTNQGGYEYDADQIRGFSLNRISGTGCAGTNGAEDFPVFPYAGALPGGVLPTVPSASGIKSYYSSFDHAQESATPGSYQVTLGNGIKSELTATTRTGDARFTFPASAASGTLVFDTAGSLNGSSHATVRILGNDVIEGSTTVQPTCKVGPSYTAYFYARFTTPFTAAGTWQDSAESAVVDLGASTDVSASSNAAHGTGAFVSFAPGSTTVADIGLSYVSADGARANLDSEVGHTGFDALRASAHRTWDSTLGQIRVGGGKPTGTARSAQLETFYTALYHATLHPNVFDDADGQYTGYDGKLHAVKPGHHEYTTYSGWDIYRDEAQLIALLFPDRASDMNQSITDLATQAGWFNWPMLDSAQNKMDGDSLDSVLASMDAFGATDYDRAGALRSMVDSQTLVPNDAPNAPAGGVPVTNRRQGFYQYAALGFDSDTNGIAWPTSSDLEYTVDDFGIAQMAQRLGDDSAYGTFMQRAQGWQNLFDTGQDALAPRNKNGFDRGVNLKVNTGQFAEASGAQYGWMVPQNIAGLVAKKGGAAQVEAQLDAFFSNLAPGSTQANPGSNSPYAYMSNEIDSQDPELYNWIGRPDRTADVNQEIRDALWTDNDPDGLFGNDDLGALSAWYVWSSIGVFPAVYGRSELVVSGPAFSSVKITSSGPSHRTYTLNAPGQSDSSRYVTGMRVDGRAGSASWLPQSFAQKGGTVDFTMSDHPGSWGTGKDDVPPSFSDGSDAYNNIGATPSGEGDTGSFDASNNSYQAGLLPAPGATVALPGTSVTYTWPDTAAGAPDNWIPHGQTIAMGGVRAGQISFLGAATNGPSAGMASVDYTDGTHQDVPVDLNDWTSPNLPSGANTTVLTTAHRDNANGTQDNTPAMVYGTSPQKLDPWKTIASVTLPTATDNGVMHVFAIGTSPADAAPLQASAVLPDHSGRQVNADLVTLSGGAGGGAADYRVSVEWGDGHSGTATVLALGASGDYSAFGSHAYRSPGRYRVTVKVSDGTSTRTVTTSLAVS</sequence>
<feature type="signal peptide" evidence="2">
    <location>
        <begin position="1"/>
        <end position="33"/>
    </location>
</feature>
<dbReference type="InterPro" id="IPR005887">
    <property type="entry name" value="GH92_a_mannosidase_put"/>
</dbReference>
<keyword evidence="5" id="KW-1185">Reference proteome</keyword>
<protein>
    <submittedName>
        <fullName evidence="4">Alpha-1,2-mannosidase, putative</fullName>
    </submittedName>
</protein>
<dbReference type="SUPFAM" id="SSF48208">
    <property type="entry name" value="Six-hairpin glycosidases"/>
    <property type="match status" value="1"/>
</dbReference>
<dbReference type="InterPro" id="IPR008928">
    <property type="entry name" value="6-hairpin_glycosidase_sf"/>
</dbReference>
<proteinExistence type="predicted"/>
<evidence type="ECO:0000259" key="3">
    <source>
        <dbReference type="PROSITE" id="PS50093"/>
    </source>
</evidence>
<dbReference type="InterPro" id="IPR050883">
    <property type="entry name" value="PNGase"/>
</dbReference>
<dbReference type="Gene3D" id="2.60.40.10">
    <property type="entry name" value="Immunoglobulins"/>
    <property type="match status" value="1"/>
</dbReference>
<dbReference type="InterPro" id="IPR041371">
    <property type="entry name" value="GH92_N"/>
</dbReference>
<dbReference type="OrthoDB" id="9804511at2"/>
<dbReference type="InterPro" id="IPR035986">
    <property type="entry name" value="PKD_dom_sf"/>
</dbReference>
<reference evidence="4 5" key="1">
    <citation type="submission" date="2016-10" db="EMBL/GenBank/DDBJ databases">
        <authorList>
            <person name="de Groot N.N."/>
        </authorList>
    </citation>
    <scope>NUCLEOTIDE SEQUENCE [LARGE SCALE GENOMIC DNA]</scope>
    <source>
        <strain evidence="4 5">CGMCC 4.2023</strain>
    </source>
</reference>
<dbReference type="GO" id="GO:0000224">
    <property type="term" value="F:peptide-N4-(N-acetyl-beta-glucosaminyl)asparagine amidase activity"/>
    <property type="evidence" value="ECO:0007669"/>
    <property type="project" value="TreeGrafter"/>
</dbReference>
<dbReference type="EMBL" id="FNVU01000005">
    <property type="protein sequence ID" value="SEG46686.1"/>
    <property type="molecule type" value="Genomic_DNA"/>
</dbReference>
<dbReference type="InterPro" id="IPR014718">
    <property type="entry name" value="GH-type_carb-bd"/>
</dbReference>
<dbReference type="Gene3D" id="1.20.1050.60">
    <property type="entry name" value="alpha-1,2-mannosidase"/>
    <property type="match status" value="1"/>
</dbReference>
<dbReference type="SUPFAM" id="SSF49299">
    <property type="entry name" value="PKD domain"/>
    <property type="match status" value="1"/>
</dbReference>
<evidence type="ECO:0000313" key="5">
    <source>
        <dbReference type="Proteomes" id="UP000236754"/>
    </source>
</evidence>
<organism evidence="4 5">
    <name type="scientific">Actinacidiphila yanglinensis</name>
    <dbReference type="NCBI Taxonomy" id="310779"/>
    <lineage>
        <taxon>Bacteria</taxon>
        <taxon>Bacillati</taxon>
        <taxon>Actinomycetota</taxon>
        <taxon>Actinomycetes</taxon>
        <taxon>Kitasatosporales</taxon>
        <taxon>Streptomycetaceae</taxon>
        <taxon>Actinacidiphila</taxon>
    </lineage>
</organism>
<dbReference type="InterPro" id="IPR012939">
    <property type="entry name" value="Glyco_hydro_92"/>
</dbReference>
<name>A0A1H6AFZ9_9ACTN</name>
<evidence type="ECO:0000256" key="2">
    <source>
        <dbReference type="SAM" id="SignalP"/>
    </source>
</evidence>
<dbReference type="Pfam" id="PF17678">
    <property type="entry name" value="Glyco_hydro_92N"/>
    <property type="match status" value="1"/>
</dbReference>
<evidence type="ECO:0000313" key="4">
    <source>
        <dbReference type="EMBL" id="SEG46686.1"/>
    </source>
</evidence>
<dbReference type="GO" id="GO:0005975">
    <property type="term" value="P:carbohydrate metabolic process"/>
    <property type="evidence" value="ECO:0007669"/>
    <property type="project" value="InterPro"/>
</dbReference>
<dbReference type="RefSeq" id="WP_103886127.1">
    <property type="nucleotide sequence ID" value="NZ_FNVU01000005.1"/>
</dbReference>
<dbReference type="GO" id="GO:0030246">
    <property type="term" value="F:carbohydrate binding"/>
    <property type="evidence" value="ECO:0007669"/>
    <property type="project" value="InterPro"/>
</dbReference>
<dbReference type="Gene3D" id="2.70.98.10">
    <property type="match status" value="1"/>
</dbReference>